<keyword evidence="3 6" id="KW-1133">Transmembrane helix</keyword>
<proteinExistence type="predicted"/>
<evidence type="ECO:0000256" key="1">
    <source>
        <dbReference type="ARBA" id="ARBA00004141"/>
    </source>
</evidence>
<feature type="transmembrane region" description="Helical" evidence="6">
    <location>
        <begin position="297"/>
        <end position="321"/>
    </location>
</feature>
<feature type="transmembrane region" description="Helical" evidence="6">
    <location>
        <begin position="90"/>
        <end position="112"/>
    </location>
</feature>
<feature type="transmembrane region" description="Helical" evidence="6">
    <location>
        <begin position="191"/>
        <end position="211"/>
    </location>
</feature>
<feature type="compositionally biased region" description="Acidic residues" evidence="5">
    <location>
        <begin position="708"/>
        <end position="722"/>
    </location>
</feature>
<gene>
    <name evidence="7" type="ORF">BT67DRAFT_434016</name>
</gene>
<feature type="transmembrane region" description="Helical" evidence="6">
    <location>
        <begin position="138"/>
        <end position="157"/>
    </location>
</feature>
<reference evidence="7" key="2">
    <citation type="submission" date="2023-05" db="EMBL/GenBank/DDBJ databases">
        <authorList>
            <consortium name="Lawrence Berkeley National Laboratory"/>
            <person name="Steindorff A."/>
            <person name="Hensen N."/>
            <person name="Bonometti L."/>
            <person name="Westerberg I."/>
            <person name="Brannstrom I.O."/>
            <person name="Guillou S."/>
            <person name="Cros-Aarteil S."/>
            <person name="Calhoun S."/>
            <person name="Haridas S."/>
            <person name="Kuo A."/>
            <person name="Mondo S."/>
            <person name="Pangilinan J."/>
            <person name="Riley R."/>
            <person name="Labutti K."/>
            <person name="Andreopoulos B."/>
            <person name="Lipzen A."/>
            <person name="Chen C."/>
            <person name="Yanf M."/>
            <person name="Daum C."/>
            <person name="Ng V."/>
            <person name="Clum A."/>
            <person name="Ohm R."/>
            <person name="Martin F."/>
            <person name="Silar P."/>
            <person name="Natvig D."/>
            <person name="Lalanne C."/>
            <person name="Gautier V."/>
            <person name="Ament-Velasquez S.L."/>
            <person name="Kruys A."/>
            <person name="Hutchinson M.I."/>
            <person name="Powell A.J."/>
            <person name="Barry K."/>
            <person name="Miller A.N."/>
            <person name="Grigoriev I.V."/>
            <person name="Debuchy R."/>
            <person name="Gladieux P."/>
            <person name="Thoren M.H."/>
            <person name="Johannesson H."/>
        </authorList>
    </citation>
    <scope>NUCLEOTIDE SEQUENCE</scope>
    <source>
        <strain evidence="7">CBS 123565</strain>
    </source>
</reference>
<feature type="compositionally biased region" description="Basic and acidic residues" evidence="5">
    <location>
        <begin position="643"/>
        <end position="652"/>
    </location>
</feature>
<evidence type="ECO:0000256" key="5">
    <source>
        <dbReference type="SAM" id="MobiDB-lite"/>
    </source>
</evidence>
<sequence length="803" mass="86263">MSRCHAAPYVLRIDGPLRHSRPSTVLDLISALRRRHSITQTWHQTSDQAVAPASWPRVAMDNAAQIINHAHELYTRSGGGSAPAADRPPVFKAIGIGLAVGSGAFIGTSFVLKKVGLLKANEKYHEVAGEGYGYLKNFYWWAGMSLMILGEGLNFAAYAFTDAILVTPLGALSVVLTTILSAIFLKERLSIVGKVACFLCIVGSVVIVMNAPQTSSVANIQQMQDFVIHPAFLTYAGLVIVGSTIVAFWLGPKYGNKNMLVYISICSWVGGLSVVATQGLGAAIIAQAQGTPQFNQWFLYVLLVFVIGTLVTEIIFLNKALNLFNAALVTPTYYVYFTTTTIISSAILFRGFKGTPTSIITVVNGFLTICSGVVLLQLSKSAKDVPDAAVFAGDLDQMQTIAEQPQSETEPKADAIRGAGAASIIRRLSSARQKMEIDELKRLHEEKLQEGLAPVNENGVPQFEWDGIRRRRTGTVSSYRARPMTSSGATHLAPPTPTPQPHPPLGWSHFPTEEELAEANRSISPAFSNLMGTIRGRARTVTLPGHSEFASKVQSPMHPVQLTSIAVPGSKPADDQAYDPGRGYSPPGTAAGEGSGDGAKRRFPFNPDNRNASAESELMTPVAPAPPPHSARRQFSFQNMFRRHQDQPRGGDEPADAGPRLGSRQGMSSRGSGYPTPQTADATEEERLGLVQGNSSTKLKSIPALHEFDDDGDDDDIDDINYTDDKHSRYGHSITKGYDAGSATAENAGAEPDEAEKYRQRLREQRRGGGSGSGSGSGSDVDEALPRPPPPPMHGGDGRGSFI</sequence>
<dbReference type="PANTHER" id="PTHR12570">
    <property type="match status" value="1"/>
</dbReference>
<feature type="compositionally biased region" description="Low complexity" evidence="5">
    <location>
        <begin position="660"/>
        <end position="673"/>
    </location>
</feature>
<dbReference type="Pfam" id="PF05653">
    <property type="entry name" value="Mg_trans_NIPA"/>
    <property type="match status" value="1"/>
</dbReference>
<dbReference type="Proteomes" id="UP001304895">
    <property type="component" value="Unassembled WGS sequence"/>
</dbReference>
<protein>
    <submittedName>
        <fullName evidence="7">DUF803-domain-containing protein</fullName>
    </submittedName>
</protein>
<dbReference type="InterPro" id="IPR037185">
    <property type="entry name" value="EmrE-like"/>
</dbReference>
<evidence type="ECO:0000256" key="4">
    <source>
        <dbReference type="ARBA" id="ARBA00023136"/>
    </source>
</evidence>
<evidence type="ECO:0000313" key="8">
    <source>
        <dbReference type="Proteomes" id="UP001304895"/>
    </source>
</evidence>
<name>A0AAN6ZE57_9PEZI</name>
<evidence type="ECO:0000256" key="2">
    <source>
        <dbReference type="ARBA" id="ARBA00022692"/>
    </source>
</evidence>
<dbReference type="SUPFAM" id="SSF103481">
    <property type="entry name" value="Multidrug resistance efflux transporter EmrE"/>
    <property type="match status" value="1"/>
</dbReference>
<dbReference type="GO" id="GO:0016020">
    <property type="term" value="C:membrane"/>
    <property type="evidence" value="ECO:0007669"/>
    <property type="project" value="UniProtKB-SubCell"/>
</dbReference>
<reference evidence="7" key="1">
    <citation type="journal article" date="2023" name="Mol. Phylogenet. Evol.">
        <title>Genome-scale phylogeny and comparative genomics of the fungal order Sordariales.</title>
        <authorList>
            <person name="Hensen N."/>
            <person name="Bonometti L."/>
            <person name="Westerberg I."/>
            <person name="Brannstrom I.O."/>
            <person name="Guillou S."/>
            <person name="Cros-Aarteil S."/>
            <person name="Calhoun S."/>
            <person name="Haridas S."/>
            <person name="Kuo A."/>
            <person name="Mondo S."/>
            <person name="Pangilinan J."/>
            <person name="Riley R."/>
            <person name="LaButti K."/>
            <person name="Andreopoulos B."/>
            <person name="Lipzen A."/>
            <person name="Chen C."/>
            <person name="Yan M."/>
            <person name="Daum C."/>
            <person name="Ng V."/>
            <person name="Clum A."/>
            <person name="Steindorff A."/>
            <person name="Ohm R.A."/>
            <person name="Martin F."/>
            <person name="Silar P."/>
            <person name="Natvig D.O."/>
            <person name="Lalanne C."/>
            <person name="Gautier V."/>
            <person name="Ament-Velasquez S.L."/>
            <person name="Kruys A."/>
            <person name="Hutchinson M.I."/>
            <person name="Powell A.J."/>
            <person name="Barry K."/>
            <person name="Miller A.N."/>
            <person name="Grigoriev I.V."/>
            <person name="Debuchy R."/>
            <person name="Gladieux P."/>
            <person name="Hiltunen Thoren M."/>
            <person name="Johannesson H."/>
        </authorList>
    </citation>
    <scope>NUCLEOTIDE SEQUENCE</scope>
    <source>
        <strain evidence="7">CBS 123565</strain>
    </source>
</reference>
<feature type="compositionally biased region" description="Polar residues" evidence="5">
    <location>
        <begin position="475"/>
        <end position="488"/>
    </location>
</feature>
<feature type="transmembrane region" description="Helical" evidence="6">
    <location>
        <begin position="333"/>
        <end position="352"/>
    </location>
</feature>
<evidence type="ECO:0000313" key="7">
    <source>
        <dbReference type="EMBL" id="KAK4134543.1"/>
    </source>
</evidence>
<keyword evidence="8" id="KW-1185">Reference proteome</keyword>
<feature type="compositionally biased region" description="Gly residues" evidence="5">
    <location>
        <begin position="768"/>
        <end position="777"/>
    </location>
</feature>
<feature type="transmembrane region" description="Helical" evidence="6">
    <location>
        <begin position="164"/>
        <end position="185"/>
    </location>
</feature>
<organism evidence="7 8">
    <name type="scientific">Trichocladium antarcticum</name>
    <dbReference type="NCBI Taxonomy" id="1450529"/>
    <lineage>
        <taxon>Eukaryota</taxon>
        <taxon>Fungi</taxon>
        <taxon>Dikarya</taxon>
        <taxon>Ascomycota</taxon>
        <taxon>Pezizomycotina</taxon>
        <taxon>Sordariomycetes</taxon>
        <taxon>Sordariomycetidae</taxon>
        <taxon>Sordariales</taxon>
        <taxon>Chaetomiaceae</taxon>
        <taxon>Trichocladium</taxon>
    </lineage>
</organism>
<dbReference type="GO" id="GO:0015095">
    <property type="term" value="F:magnesium ion transmembrane transporter activity"/>
    <property type="evidence" value="ECO:0007669"/>
    <property type="project" value="InterPro"/>
</dbReference>
<feature type="region of interest" description="Disordered" evidence="5">
    <location>
        <begin position="565"/>
        <end position="803"/>
    </location>
</feature>
<keyword evidence="4 6" id="KW-0472">Membrane</keyword>
<accession>A0AAN6ZE57</accession>
<dbReference type="EMBL" id="MU853408">
    <property type="protein sequence ID" value="KAK4134543.1"/>
    <property type="molecule type" value="Genomic_DNA"/>
</dbReference>
<feature type="transmembrane region" description="Helical" evidence="6">
    <location>
        <begin position="359"/>
        <end position="378"/>
    </location>
</feature>
<feature type="transmembrane region" description="Helical" evidence="6">
    <location>
        <begin position="262"/>
        <end position="285"/>
    </location>
</feature>
<comment type="caution">
    <text evidence="7">The sequence shown here is derived from an EMBL/GenBank/DDBJ whole genome shotgun (WGS) entry which is preliminary data.</text>
</comment>
<dbReference type="PANTHER" id="PTHR12570:SF92">
    <property type="entry name" value="SPICHTHYIN, ISOFORM B"/>
    <property type="match status" value="1"/>
</dbReference>
<dbReference type="InterPro" id="IPR008521">
    <property type="entry name" value="Mg_trans_NIPA"/>
</dbReference>
<evidence type="ECO:0000256" key="6">
    <source>
        <dbReference type="SAM" id="Phobius"/>
    </source>
</evidence>
<evidence type="ECO:0000256" key="3">
    <source>
        <dbReference type="ARBA" id="ARBA00022989"/>
    </source>
</evidence>
<feature type="compositionally biased region" description="Basic and acidic residues" evidence="5">
    <location>
        <begin position="755"/>
        <end position="767"/>
    </location>
</feature>
<feature type="transmembrane region" description="Helical" evidence="6">
    <location>
        <begin position="232"/>
        <end position="250"/>
    </location>
</feature>
<comment type="subcellular location">
    <subcellularLocation>
        <location evidence="1">Membrane</location>
        <topology evidence="1">Multi-pass membrane protein</topology>
    </subcellularLocation>
</comment>
<feature type="region of interest" description="Disordered" evidence="5">
    <location>
        <begin position="475"/>
        <end position="500"/>
    </location>
</feature>
<dbReference type="AlphaFoldDB" id="A0AAN6ZE57"/>
<keyword evidence="2 6" id="KW-0812">Transmembrane</keyword>